<accession>B8D645</accession>
<name>B8D645_DESA1</name>
<reference evidence="5 6" key="1">
    <citation type="journal article" date="2009" name="J. Bacteriol.">
        <title>Complete genome sequence of the anaerobic, protein-degrading hyperthermophilic crenarchaeon Desulfurococcus kamchatkensis.</title>
        <authorList>
            <person name="Ravin N.V."/>
            <person name="Mardanov A.V."/>
            <person name="Beletsky A.V."/>
            <person name="Kublanov I.V."/>
            <person name="Kolganova T.V."/>
            <person name="Lebedinsky A.V."/>
            <person name="Chernyh N.A."/>
            <person name="Bonch-Osmolovskaya E.A."/>
            <person name="Skryabin K.G."/>
        </authorList>
    </citation>
    <scope>NUCLEOTIDE SEQUENCE [LARGE SCALE GENOMIC DNA]</scope>
    <source>
        <strain evidence="6">DSM 18924 / JCM 16383 / VKM B-2413 / 1221n</strain>
    </source>
</reference>
<dbReference type="eggNOG" id="arCOG01885">
    <property type="taxonomic scope" value="Archaea"/>
</dbReference>
<evidence type="ECO:0000256" key="3">
    <source>
        <dbReference type="ARBA" id="ARBA00023274"/>
    </source>
</evidence>
<evidence type="ECO:0000256" key="2">
    <source>
        <dbReference type="ARBA" id="ARBA00022980"/>
    </source>
</evidence>
<dbReference type="HAMAP" id="MF_00511">
    <property type="entry name" value="Ribosomal_eS17"/>
    <property type="match status" value="1"/>
</dbReference>
<dbReference type="GO" id="GO:0005840">
    <property type="term" value="C:ribosome"/>
    <property type="evidence" value="ECO:0007669"/>
    <property type="project" value="UniProtKB-KW"/>
</dbReference>
<proteinExistence type="inferred from homology"/>
<protein>
    <recommendedName>
        <fullName evidence="4">Small ribosomal subunit protein eS17</fullName>
    </recommendedName>
</protein>
<keyword evidence="3 4" id="KW-0687">Ribonucleoprotein</keyword>
<dbReference type="PANTHER" id="PTHR10732:SF0">
    <property type="entry name" value="40S RIBOSOMAL PROTEIN S17"/>
    <property type="match status" value="1"/>
</dbReference>
<dbReference type="Pfam" id="PF00833">
    <property type="entry name" value="Ribosomal_S17e"/>
    <property type="match status" value="1"/>
</dbReference>
<organism evidence="5 6">
    <name type="scientific">Desulfurococcus amylolyticus (strain DSM 18924 / JCM 16383 / VKM B-2413 / 1221n)</name>
    <name type="common">Desulfurococcus kamchatkensis</name>
    <dbReference type="NCBI Taxonomy" id="490899"/>
    <lineage>
        <taxon>Archaea</taxon>
        <taxon>Thermoproteota</taxon>
        <taxon>Thermoprotei</taxon>
        <taxon>Desulfurococcales</taxon>
        <taxon>Desulfurococcaceae</taxon>
        <taxon>Desulfurococcus</taxon>
    </lineage>
</organism>
<dbReference type="AlphaFoldDB" id="B8D645"/>
<gene>
    <name evidence="4" type="primary">rps17e</name>
    <name evidence="5" type="ordered locus">DKAM_1250</name>
</gene>
<sequence>MDMGKVRIRIVKRTARDLLEKYPDLFTHDFQHNKVVVSRLVETQSKKMRNLIAGYVTHLVSLRLKREAAAKQ</sequence>
<dbReference type="SUPFAM" id="SSF116820">
    <property type="entry name" value="Rps17e-like"/>
    <property type="match status" value="1"/>
</dbReference>
<dbReference type="HOGENOM" id="CLU_176720_0_1_2"/>
<comment type="similarity">
    <text evidence="1 4">Belongs to the eukaryotic ribosomal protein eS17 family.</text>
</comment>
<dbReference type="InterPro" id="IPR036401">
    <property type="entry name" value="Ribosomal_eS17_sf"/>
</dbReference>
<dbReference type="Gene3D" id="1.10.60.20">
    <property type="entry name" value="Ribosomal protein S17e-like"/>
    <property type="match status" value="1"/>
</dbReference>
<evidence type="ECO:0000256" key="4">
    <source>
        <dbReference type="HAMAP-Rule" id="MF_00511"/>
    </source>
</evidence>
<dbReference type="PANTHER" id="PTHR10732">
    <property type="entry name" value="40S RIBOSOMAL PROTEIN S17"/>
    <property type="match status" value="1"/>
</dbReference>
<dbReference type="InterPro" id="IPR001210">
    <property type="entry name" value="Ribosomal_eS17"/>
</dbReference>
<dbReference type="GO" id="GO:0006412">
    <property type="term" value="P:translation"/>
    <property type="evidence" value="ECO:0007669"/>
    <property type="project" value="UniProtKB-UniRule"/>
</dbReference>
<dbReference type="STRING" id="490899.DKAM_1250"/>
<evidence type="ECO:0000313" key="5">
    <source>
        <dbReference type="EMBL" id="ACL11576.1"/>
    </source>
</evidence>
<evidence type="ECO:0000256" key="1">
    <source>
        <dbReference type="ARBA" id="ARBA00010444"/>
    </source>
</evidence>
<dbReference type="GO" id="GO:0003735">
    <property type="term" value="F:structural constituent of ribosome"/>
    <property type="evidence" value="ECO:0007669"/>
    <property type="project" value="InterPro"/>
</dbReference>
<dbReference type="KEGG" id="dka:DKAM_1250"/>
<dbReference type="Proteomes" id="UP000006903">
    <property type="component" value="Chromosome"/>
</dbReference>
<dbReference type="NCBIfam" id="NF002242">
    <property type="entry name" value="PRK01151.1"/>
    <property type="match status" value="1"/>
</dbReference>
<evidence type="ECO:0000313" key="6">
    <source>
        <dbReference type="Proteomes" id="UP000006903"/>
    </source>
</evidence>
<keyword evidence="2 4" id="KW-0689">Ribosomal protein</keyword>
<dbReference type="GO" id="GO:1990904">
    <property type="term" value="C:ribonucleoprotein complex"/>
    <property type="evidence" value="ECO:0007669"/>
    <property type="project" value="UniProtKB-KW"/>
</dbReference>
<dbReference type="EMBL" id="CP001140">
    <property type="protein sequence ID" value="ACL11576.1"/>
    <property type="molecule type" value="Genomic_DNA"/>
</dbReference>